<dbReference type="InterPro" id="IPR027806">
    <property type="entry name" value="HARBI1_dom"/>
</dbReference>
<dbReference type="GO" id="GO:0016787">
    <property type="term" value="F:hydrolase activity"/>
    <property type="evidence" value="ECO:0007669"/>
    <property type="project" value="UniProtKB-KW"/>
</dbReference>
<accession>A0A151JA66</accession>
<dbReference type="PANTHER" id="PTHR22930:SF85">
    <property type="entry name" value="GH03217P-RELATED"/>
    <property type="match status" value="1"/>
</dbReference>
<sequence>MERFQRSCGFPNIIGAIDGTHIKIRAPTEDSNSYVNRKGFHSINLQLICDSRDLFTHCYAGQAGSVHDARVFRNSSVAGFLESPEQYFPNDSHLIGDAAYAIHLHLMVPFRNNGHLTPRQTNYNYCLSSTRMAREGNRATENSFQSIIRLLAVNRYLKNP</sequence>
<evidence type="ECO:0000259" key="13">
    <source>
        <dbReference type="Pfam" id="PF13359"/>
    </source>
</evidence>
<keyword evidence="10" id="KW-0539">Nucleus</keyword>
<comment type="subcellular location">
    <subcellularLocation>
        <location evidence="3">Cytoplasm</location>
    </subcellularLocation>
    <subcellularLocation>
        <location evidence="2">Nucleus</location>
    </subcellularLocation>
</comment>
<keyword evidence="15" id="KW-1185">Reference proteome</keyword>
<feature type="domain" description="DDE Tnp4" evidence="13">
    <location>
        <begin position="17"/>
        <end position="135"/>
    </location>
</feature>
<reference evidence="14 15" key="1">
    <citation type="submission" date="2015-09" db="EMBL/GenBank/DDBJ databases">
        <title>Trachymyrmex cornetzi WGS genome.</title>
        <authorList>
            <person name="Nygaard S."/>
            <person name="Hu H."/>
            <person name="Boomsma J."/>
            <person name="Zhang G."/>
        </authorList>
    </citation>
    <scope>NUCLEOTIDE SEQUENCE [LARGE SCALE GENOMIC DNA]</scope>
    <source>
        <strain evidence="14">Tcor2-1</strain>
        <tissue evidence="14">Whole body</tissue>
    </source>
</reference>
<evidence type="ECO:0000256" key="8">
    <source>
        <dbReference type="ARBA" id="ARBA00022723"/>
    </source>
</evidence>
<evidence type="ECO:0000256" key="7">
    <source>
        <dbReference type="ARBA" id="ARBA00022722"/>
    </source>
</evidence>
<keyword evidence="6" id="KW-0963">Cytoplasm</keyword>
<name>A0A151JA66_9HYME</name>
<comment type="function">
    <text evidence="12">Transposase-derived protein that may have nuclease activity. Does not have transposase activity.</text>
</comment>
<evidence type="ECO:0000256" key="12">
    <source>
        <dbReference type="ARBA" id="ARBA00045850"/>
    </source>
</evidence>
<dbReference type="Proteomes" id="UP000078492">
    <property type="component" value="Unassembled WGS sequence"/>
</dbReference>
<dbReference type="STRING" id="471704.A0A151JA66"/>
<evidence type="ECO:0000256" key="11">
    <source>
        <dbReference type="ARBA" id="ARBA00030126"/>
    </source>
</evidence>
<dbReference type="GO" id="GO:0005737">
    <property type="term" value="C:cytoplasm"/>
    <property type="evidence" value="ECO:0007669"/>
    <property type="project" value="UniProtKB-SubCell"/>
</dbReference>
<keyword evidence="7" id="KW-0540">Nuclease</keyword>
<evidence type="ECO:0000256" key="1">
    <source>
        <dbReference type="ARBA" id="ARBA00001968"/>
    </source>
</evidence>
<dbReference type="OrthoDB" id="2668416at2759"/>
<evidence type="ECO:0000256" key="3">
    <source>
        <dbReference type="ARBA" id="ARBA00004496"/>
    </source>
</evidence>
<dbReference type="EMBL" id="KQ979352">
    <property type="protein sequence ID" value="KYN21843.1"/>
    <property type="molecule type" value="Genomic_DNA"/>
</dbReference>
<evidence type="ECO:0000256" key="10">
    <source>
        <dbReference type="ARBA" id="ARBA00023242"/>
    </source>
</evidence>
<keyword evidence="9" id="KW-0378">Hydrolase</keyword>
<evidence type="ECO:0000256" key="4">
    <source>
        <dbReference type="ARBA" id="ARBA00006958"/>
    </source>
</evidence>
<proteinExistence type="inferred from homology"/>
<dbReference type="PANTHER" id="PTHR22930">
    <property type="match status" value="1"/>
</dbReference>
<keyword evidence="8" id="KW-0479">Metal-binding</keyword>
<dbReference type="GO" id="GO:0004518">
    <property type="term" value="F:nuclease activity"/>
    <property type="evidence" value="ECO:0007669"/>
    <property type="project" value="UniProtKB-KW"/>
</dbReference>
<protein>
    <recommendedName>
        <fullName evidence="5">Putative nuclease HARBI1</fullName>
    </recommendedName>
    <alternativeName>
        <fullName evidence="11">Harbinger transposase-derived nuclease</fullName>
    </alternativeName>
</protein>
<dbReference type="InterPro" id="IPR026103">
    <property type="entry name" value="HARBI1_animal"/>
</dbReference>
<dbReference type="InterPro" id="IPR045249">
    <property type="entry name" value="HARBI1-like"/>
</dbReference>
<dbReference type="GO" id="GO:0005634">
    <property type="term" value="C:nucleus"/>
    <property type="evidence" value="ECO:0007669"/>
    <property type="project" value="UniProtKB-SubCell"/>
</dbReference>
<dbReference type="KEGG" id="tcz:108759565"/>
<dbReference type="AlphaFoldDB" id="A0A151JA66"/>
<evidence type="ECO:0000256" key="2">
    <source>
        <dbReference type="ARBA" id="ARBA00004123"/>
    </source>
</evidence>
<organism evidence="14 15">
    <name type="scientific">Trachymyrmex cornetzi</name>
    <dbReference type="NCBI Taxonomy" id="471704"/>
    <lineage>
        <taxon>Eukaryota</taxon>
        <taxon>Metazoa</taxon>
        <taxon>Ecdysozoa</taxon>
        <taxon>Arthropoda</taxon>
        <taxon>Hexapoda</taxon>
        <taxon>Insecta</taxon>
        <taxon>Pterygota</taxon>
        <taxon>Neoptera</taxon>
        <taxon>Endopterygota</taxon>
        <taxon>Hymenoptera</taxon>
        <taxon>Apocrita</taxon>
        <taxon>Aculeata</taxon>
        <taxon>Formicoidea</taxon>
        <taxon>Formicidae</taxon>
        <taxon>Myrmicinae</taxon>
        <taxon>Trachymyrmex</taxon>
    </lineage>
</organism>
<evidence type="ECO:0000256" key="5">
    <source>
        <dbReference type="ARBA" id="ARBA00015519"/>
    </source>
</evidence>
<dbReference type="GO" id="GO:0046872">
    <property type="term" value="F:metal ion binding"/>
    <property type="evidence" value="ECO:0007669"/>
    <property type="project" value="UniProtKB-KW"/>
</dbReference>
<evidence type="ECO:0000256" key="6">
    <source>
        <dbReference type="ARBA" id="ARBA00022490"/>
    </source>
</evidence>
<evidence type="ECO:0000256" key="9">
    <source>
        <dbReference type="ARBA" id="ARBA00022801"/>
    </source>
</evidence>
<dbReference type="PRINTS" id="PR02086">
    <property type="entry name" value="PUTNUCHARBI1"/>
</dbReference>
<comment type="cofactor">
    <cofactor evidence="1">
        <name>a divalent metal cation</name>
        <dbReference type="ChEBI" id="CHEBI:60240"/>
    </cofactor>
</comment>
<dbReference type="Pfam" id="PF13359">
    <property type="entry name" value="DDE_Tnp_4"/>
    <property type="match status" value="1"/>
</dbReference>
<gene>
    <name evidence="14" type="ORF">ALC57_05775</name>
</gene>
<comment type="similarity">
    <text evidence="4">Belongs to the HARBI1 family.</text>
</comment>
<evidence type="ECO:0000313" key="15">
    <source>
        <dbReference type="Proteomes" id="UP000078492"/>
    </source>
</evidence>
<evidence type="ECO:0000313" key="14">
    <source>
        <dbReference type="EMBL" id="KYN21843.1"/>
    </source>
</evidence>